<sequence length="150" mass="17111">MNIDTKSFSQSFAEQLRRNLVALISLSVAVTSLSYATWRNEVTEFNRNQRHGGFEVLIKLNELQLVVFHNRYDQTLQDKGNPRLGWAYVLTIQDLAQVLQAPMPDKSAALVQVWSDNWQSIGDEQSSVDAILNQIEVMRAETLSMLRELS</sequence>
<accession>K6YN84</accession>
<reference evidence="3" key="1">
    <citation type="journal article" date="2014" name="Environ. Microbiol.">
        <title>Comparative genomics of the marine bacterial genus Glaciecola reveals the high degree of genomic diversity and genomic characteristic for cold adaptation.</title>
        <authorList>
            <person name="Qin Q.L."/>
            <person name="Xie B.B."/>
            <person name="Yu Y."/>
            <person name="Shu Y.L."/>
            <person name="Rong J.C."/>
            <person name="Zhang Y.J."/>
            <person name="Zhao D.L."/>
            <person name="Chen X.L."/>
            <person name="Zhang X.Y."/>
            <person name="Chen B."/>
            <person name="Zhou B.C."/>
            <person name="Zhang Y.Z."/>
        </authorList>
    </citation>
    <scope>NUCLEOTIDE SEQUENCE [LARGE SCALE GENOMIC DNA]</scope>
    <source>
        <strain evidence="3">LMG 21857</strain>
    </source>
</reference>
<comment type="caution">
    <text evidence="2">The sequence shown here is derived from an EMBL/GenBank/DDBJ whole genome shotgun (WGS) entry which is preliminary data.</text>
</comment>
<proteinExistence type="predicted"/>
<name>K6YN84_9ALTE</name>
<protein>
    <submittedName>
        <fullName evidence="2">Uncharacterized protein</fullName>
    </submittedName>
</protein>
<evidence type="ECO:0000313" key="3">
    <source>
        <dbReference type="Proteomes" id="UP000006322"/>
    </source>
</evidence>
<dbReference type="EMBL" id="BAER01000095">
    <property type="protein sequence ID" value="GAC34159.1"/>
    <property type="molecule type" value="Genomic_DNA"/>
</dbReference>
<dbReference type="AlphaFoldDB" id="K6YN84"/>
<gene>
    <name evidence="2" type="ORF">GPLA_3269</name>
</gene>
<keyword evidence="1" id="KW-1133">Transmembrane helix</keyword>
<keyword evidence="1" id="KW-0472">Membrane</keyword>
<evidence type="ECO:0000313" key="2">
    <source>
        <dbReference type="EMBL" id="GAC34159.1"/>
    </source>
</evidence>
<dbReference type="Proteomes" id="UP000006322">
    <property type="component" value="Unassembled WGS sequence"/>
</dbReference>
<keyword evidence="3" id="KW-1185">Reference proteome</keyword>
<feature type="transmembrane region" description="Helical" evidence="1">
    <location>
        <begin position="20"/>
        <end position="38"/>
    </location>
</feature>
<keyword evidence="1" id="KW-0812">Transmembrane</keyword>
<organism evidence="2 3">
    <name type="scientific">Paraglaciecola polaris LMG 21857</name>
    <dbReference type="NCBI Taxonomy" id="1129793"/>
    <lineage>
        <taxon>Bacteria</taxon>
        <taxon>Pseudomonadati</taxon>
        <taxon>Pseudomonadota</taxon>
        <taxon>Gammaproteobacteria</taxon>
        <taxon>Alteromonadales</taxon>
        <taxon>Alteromonadaceae</taxon>
        <taxon>Paraglaciecola</taxon>
    </lineage>
</organism>
<evidence type="ECO:0000256" key="1">
    <source>
        <dbReference type="SAM" id="Phobius"/>
    </source>
</evidence>
<dbReference type="RefSeq" id="WP_007105925.1">
    <property type="nucleotide sequence ID" value="NZ_BAER01000095.1"/>
</dbReference>